<keyword evidence="2" id="KW-1185">Reference proteome</keyword>
<proteinExistence type="predicted"/>
<dbReference type="AlphaFoldDB" id="A0AAD6V143"/>
<sequence length="515" mass="56722">MWASKAVSLHHGHVHLGALYSLGPDDRRNPYVPMVELLHLPMTPDPDISVETWCNVDGVRNIVLESFGMDEENSARWTRIDLHRLHDSEVVSRFKSHHNDKSNLIVHEYFLATAIWYKVTVWYPTNDVGLCGTFMTDSPTEDLYLFLFNPCVDIQDGVISVEIPSLKDAYYWSLQSDGREPLSAEVVDKIMPPEVLLEAHIAGRYWSEQDYHLIREITRAKGLDPGSSELSVQLGYPLAVIHDAPLPLYADTNVPELDTFQPCSLLCGVWCDFTYVGRIGILTISPVSESLSSTSTSGMLVPQNVTTISFNDLARNAPVVGRGAYMTRIDHSHGCELPVLVMDAALRSLKYCAAQPTTIDHVEVLRFYVIWAYLGFQKDLPRSWSLLDGAPKGSAAPGSHVFHIGKRRGHILHLPRPPFIAAAAVARLPVPTTAPPTACGRPPLRRACAARCPPRARRLPPSVAAPPPPPATTAARFPSPACAARCPPPCARPPARRIQPPAPSAVPAVDRIRLV</sequence>
<evidence type="ECO:0000313" key="2">
    <source>
        <dbReference type="Proteomes" id="UP001219525"/>
    </source>
</evidence>
<evidence type="ECO:0000313" key="1">
    <source>
        <dbReference type="EMBL" id="KAJ7199994.1"/>
    </source>
</evidence>
<gene>
    <name evidence="1" type="ORF">GGX14DRAFT_401001</name>
</gene>
<reference evidence="1" key="1">
    <citation type="submission" date="2023-03" db="EMBL/GenBank/DDBJ databases">
        <title>Massive genome expansion in bonnet fungi (Mycena s.s.) driven by repeated elements and novel gene families across ecological guilds.</title>
        <authorList>
            <consortium name="Lawrence Berkeley National Laboratory"/>
            <person name="Harder C.B."/>
            <person name="Miyauchi S."/>
            <person name="Viragh M."/>
            <person name="Kuo A."/>
            <person name="Thoen E."/>
            <person name="Andreopoulos B."/>
            <person name="Lu D."/>
            <person name="Skrede I."/>
            <person name="Drula E."/>
            <person name="Henrissat B."/>
            <person name="Morin E."/>
            <person name="Kohler A."/>
            <person name="Barry K."/>
            <person name="LaButti K."/>
            <person name="Morin E."/>
            <person name="Salamov A."/>
            <person name="Lipzen A."/>
            <person name="Mereny Z."/>
            <person name="Hegedus B."/>
            <person name="Baldrian P."/>
            <person name="Stursova M."/>
            <person name="Weitz H."/>
            <person name="Taylor A."/>
            <person name="Grigoriev I.V."/>
            <person name="Nagy L.G."/>
            <person name="Martin F."/>
            <person name="Kauserud H."/>
        </authorList>
    </citation>
    <scope>NUCLEOTIDE SEQUENCE</scope>
    <source>
        <strain evidence="1">9144</strain>
    </source>
</reference>
<organism evidence="1 2">
    <name type="scientific">Mycena pura</name>
    <dbReference type="NCBI Taxonomy" id="153505"/>
    <lineage>
        <taxon>Eukaryota</taxon>
        <taxon>Fungi</taxon>
        <taxon>Dikarya</taxon>
        <taxon>Basidiomycota</taxon>
        <taxon>Agaricomycotina</taxon>
        <taxon>Agaricomycetes</taxon>
        <taxon>Agaricomycetidae</taxon>
        <taxon>Agaricales</taxon>
        <taxon>Marasmiineae</taxon>
        <taxon>Mycenaceae</taxon>
        <taxon>Mycena</taxon>
    </lineage>
</organism>
<dbReference type="EMBL" id="JARJCW010000065">
    <property type="protein sequence ID" value="KAJ7199994.1"/>
    <property type="molecule type" value="Genomic_DNA"/>
</dbReference>
<dbReference type="Proteomes" id="UP001219525">
    <property type="component" value="Unassembled WGS sequence"/>
</dbReference>
<accession>A0AAD6V143</accession>
<protein>
    <submittedName>
        <fullName evidence="1">Uncharacterized protein</fullName>
    </submittedName>
</protein>
<name>A0AAD6V143_9AGAR</name>
<comment type="caution">
    <text evidence="1">The sequence shown here is derived from an EMBL/GenBank/DDBJ whole genome shotgun (WGS) entry which is preliminary data.</text>
</comment>